<accession>A0A4P9YI67</accession>
<protein>
    <submittedName>
        <fullName evidence="3">Uncharacterized protein</fullName>
    </submittedName>
</protein>
<evidence type="ECO:0000313" key="4">
    <source>
        <dbReference type="Proteomes" id="UP000281549"/>
    </source>
</evidence>
<dbReference type="EMBL" id="ML005302">
    <property type="protein sequence ID" value="RKP19074.1"/>
    <property type="molecule type" value="Genomic_DNA"/>
</dbReference>
<evidence type="ECO:0000313" key="3">
    <source>
        <dbReference type="EMBL" id="RKP19074.1"/>
    </source>
</evidence>
<organism evidence="3 4">
    <name type="scientific">Rozella allomycis (strain CSF55)</name>
    <dbReference type="NCBI Taxonomy" id="988480"/>
    <lineage>
        <taxon>Eukaryota</taxon>
        <taxon>Fungi</taxon>
        <taxon>Fungi incertae sedis</taxon>
        <taxon>Cryptomycota</taxon>
        <taxon>Cryptomycota incertae sedis</taxon>
        <taxon>Rozella</taxon>
    </lineage>
</organism>
<evidence type="ECO:0000256" key="2">
    <source>
        <dbReference type="SAM" id="MobiDB-lite"/>
    </source>
</evidence>
<evidence type="ECO:0000256" key="1">
    <source>
        <dbReference type="SAM" id="Coils"/>
    </source>
</evidence>
<sequence>MASKRSMASKRGVKNPKKRVVDFEPSSSGNDTTLASNREFTIDQQSRFQKKKSEMQKTMGNELEKTFSNAILSIERQCQNQEKTLDERLGNLKDKLTELEKDRENQLMLLKDAIDNFKTGNDKMIKDLEENQSHIVGAINEFIKDVTDIKNFQREECDLIRESIEKEFTTTIRQIRNKANDNPMSTIK</sequence>
<dbReference type="Proteomes" id="UP000281549">
    <property type="component" value="Unassembled WGS sequence"/>
</dbReference>
<proteinExistence type="predicted"/>
<feature type="compositionally biased region" description="Basic residues" evidence="2">
    <location>
        <begin position="7"/>
        <end position="18"/>
    </location>
</feature>
<gene>
    <name evidence="3" type="ORF">ROZALSC1DRAFT_29294</name>
</gene>
<name>A0A4P9YI67_ROZAC</name>
<feature type="coiled-coil region" evidence="1">
    <location>
        <begin position="82"/>
        <end position="116"/>
    </location>
</feature>
<reference evidence="4" key="1">
    <citation type="journal article" date="2018" name="Nat. Microbiol.">
        <title>Leveraging single-cell genomics to expand the fungal tree of life.</title>
        <authorList>
            <person name="Ahrendt S.R."/>
            <person name="Quandt C.A."/>
            <person name="Ciobanu D."/>
            <person name="Clum A."/>
            <person name="Salamov A."/>
            <person name="Andreopoulos B."/>
            <person name="Cheng J.F."/>
            <person name="Woyke T."/>
            <person name="Pelin A."/>
            <person name="Henrissat B."/>
            <person name="Reynolds N.K."/>
            <person name="Benny G.L."/>
            <person name="Smith M.E."/>
            <person name="James T.Y."/>
            <person name="Grigoriev I.V."/>
        </authorList>
    </citation>
    <scope>NUCLEOTIDE SEQUENCE [LARGE SCALE GENOMIC DNA]</scope>
    <source>
        <strain evidence="4">CSF55</strain>
    </source>
</reference>
<dbReference type="AlphaFoldDB" id="A0A4P9YI67"/>
<feature type="region of interest" description="Disordered" evidence="2">
    <location>
        <begin position="1"/>
        <end position="38"/>
    </location>
</feature>
<keyword evidence="1" id="KW-0175">Coiled coil</keyword>
<feature type="compositionally biased region" description="Polar residues" evidence="2">
    <location>
        <begin position="25"/>
        <end position="38"/>
    </location>
</feature>